<protein>
    <submittedName>
        <fullName evidence="2">Nucleotidyltransferase family protein</fullName>
    </submittedName>
</protein>
<proteinExistence type="predicted"/>
<evidence type="ECO:0000313" key="2">
    <source>
        <dbReference type="EMBL" id="MCJ8210325.1"/>
    </source>
</evidence>
<dbReference type="Pfam" id="PF12804">
    <property type="entry name" value="NTP_transf_3"/>
    <property type="match status" value="1"/>
</dbReference>
<dbReference type="InterPro" id="IPR029044">
    <property type="entry name" value="Nucleotide-diphossugar_trans"/>
</dbReference>
<sequence length="204" mass="21871">MIESAEEIAVIILAAGASKRLGQPKQLLTFRGITLIEHAVKTAFSSGCKKLFVVTGAAHFSVAKVLANYPLTIIENPDWEEGIASSIRAGVEAAKKNSAIKGALIMLCDQPLITPQHLENLIITFIANGLVTPVCTSYNHEPGVPALFPATMFAGLLTLRGDEGAKKVLKENQSVQTLSFEEAAIDVDTAEDYQTLLKRLNLGI</sequence>
<dbReference type="PANTHER" id="PTHR43777">
    <property type="entry name" value="MOLYBDENUM COFACTOR CYTIDYLYLTRANSFERASE"/>
    <property type="match status" value="1"/>
</dbReference>
<dbReference type="PANTHER" id="PTHR43777:SF1">
    <property type="entry name" value="MOLYBDENUM COFACTOR CYTIDYLYLTRANSFERASE"/>
    <property type="match status" value="1"/>
</dbReference>
<dbReference type="SUPFAM" id="SSF53448">
    <property type="entry name" value="Nucleotide-diphospho-sugar transferases"/>
    <property type="match status" value="1"/>
</dbReference>
<name>A0A9X1X5A2_9SPHI</name>
<comment type="caution">
    <text evidence="2">The sequence shown here is derived from an EMBL/GenBank/DDBJ whole genome shotgun (WGS) entry which is preliminary data.</text>
</comment>
<dbReference type="CDD" id="cd04182">
    <property type="entry name" value="GT_2_like_f"/>
    <property type="match status" value="1"/>
</dbReference>
<dbReference type="InterPro" id="IPR025877">
    <property type="entry name" value="MobA-like_NTP_Trfase"/>
</dbReference>
<dbReference type="AlphaFoldDB" id="A0A9X1X5A2"/>
<reference evidence="2" key="1">
    <citation type="submission" date="2022-04" db="EMBL/GenBank/DDBJ databases">
        <title>Mucilaginibacter sp. RS28 isolated from freshwater.</title>
        <authorList>
            <person name="Ko S.-R."/>
        </authorList>
    </citation>
    <scope>NUCLEOTIDE SEQUENCE</scope>
    <source>
        <strain evidence="2">RS28</strain>
    </source>
</reference>
<accession>A0A9X1X5A2</accession>
<keyword evidence="3" id="KW-1185">Reference proteome</keyword>
<feature type="domain" description="MobA-like NTP transferase" evidence="1">
    <location>
        <begin position="10"/>
        <end position="173"/>
    </location>
</feature>
<dbReference type="RefSeq" id="WP_245130161.1">
    <property type="nucleotide sequence ID" value="NZ_JALJEJ010000004.1"/>
</dbReference>
<gene>
    <name evidence="2" type="ORF">MUY27_11450</name>
</gene>
<evidence type="ECO:0000259" key="1">
    <source>
        <dbReference type="Pfam" id="PF12804"/>
    </source>
</evidence>
<evidence type="ECO:0000313" key="3">
    <source>
        <dbReference type="Proteomes" id="UP001139450"/>
    </source>
</evidence>
<dbReference type="GO" id="GO:0016779">
    <property type="term" value="F:nucleotidyltransferase activity"/>
    <property type="evidence" value="ECO:0007669"/>
    <property type="project" value="UniProtKB-ARBA"/>
</dbReference>
<dbReference type="Gene3D" id="3.90.550.10">
    <property type="entry name" value="Spore Coat Polysaccharide Biosynthesis Protein SpsA, Chain A"/>
    <property type="match status" value="1"/>
</dbReference>
<organism evidence="2 3">
    <name type="scientific">Mucilaginibacter straminoryzae</name>
    <dbReference type="NCBI Taxonomy" id="2932774"/>
    <lineage>
        <taxon>Bacteria</taxon>
        <taxon>Pseudomonadati</taxon>
        <taxon>Bacteroidota</taxon>
        <taxon>Sphingobacteriia</taxon>
        <taxon>Sphingobacteriales</taxon>
        <taxon>Sphingobacteriaceae</taxon>
        <taxon>Mucilaginibacter</taxon>
    </lineage>
</organism>
<dbReference type="Proteomes" id="UP001139450">
    <property type="component" value="Unassembled WGS sequence"/>
</dbReference>
<dbReference type="EMBL" id="JALJEJ010000004">
    <property type="protein sequence ID" value="MCJ8210325.1"/>
    <property type="molecule type" value="Genomic_DNA"/>
</dbReference>